<dbReference type="InterPro" id="IPR013087">
    <property type="entry name" value="Znf_C2H2_type"/>
</dbReference>
<name>A0A5E4PTK0_9NEOP</name>
<dbReference type="SUPFAM" id="SSF57667">
    <property type="entry name" value="beta-beta-alpha zinc fingers"/>
    <property type="match status" value="4"/>
</dbReference>
<dbReference type="Pfam" id="PF07776">
    <property type="entry name" value="zf-AD"/>
    <property type="match status" value="1"/>
</dbReference>
<keyword evidence="5 11" id="KW-0863">Zinc-finger</keyword>
<feature type="binding site" evidence="12">
    <location>
        <position position="54"/>
    </location>
    <ligand>
        <name>Zn(2+)</name>
        <dbReference type="ChEBI" id="CHEBI:29105"/>
    </ligand>
</feature>
<evidence type="ECO:0000256" key="11">
    <source>
        <dbReference type="PROSITE-ProRule" id="PRU00042"/>
    </source>
</evidence>
<evidence type="ECO:0000256" key="2">
    <source>
        <dbReference type="ARBA" id="ARBA00006991"/>
    </source>
</evidence>
<feature type="domain" description="C2H2-type" evidence="13">
    <location>
        <begin position="340"/>
        <end position="367"/>
    </location>
</feature>
<dbReference type="FunFam" id="3.30.160.60:FF:000075">
    <property type="entry name" value="Putative zinc finger protein 536"/>
    <property type="match status" value="1"/>
</dbReference>
<dbReference type="SMART" id="SM00868">
    <property type="entry name" value="zf-AD"/>
    <property type="match status" value="1"/>
</dbReference>
<keyword evidence="3 12" id="KW-0479">Metal-binding</keyword>
<dbReference type="PROSITE" id="PS00028">
    <property type="entry name" value="ZINC_FINGER_C2H2_1"/>
    <property type="match status" value="8"/>
</dbReference>
<keyword evidence="10" id="KW-0539">Nucleus</keyword>
<dbReference type="AlphaFoldDB" id="A0A5E4PTK0"/>
<organism evidence="15 16">
    <name type="scientific">Leptidea sinapis</name>
    <dbReference type="NCBI Taxonomy" id="189913"/>
    <lineage>
        <taxon>Eukaryota</taxon>
        <taxon>Metazoa</taxon>
        <taxon>Ecdysozoa</taxon>
        <taxon>Arthropoda</taxon>
        <taxon>Hexapoda</taxon>
        <taxon>Insecta</taxon>
        <taxon>Pterygota</taxon>
        <taxon>Neoptera</taxon>
        <taxon>Endopterygota</taxon>
        <taxon>Lepidoptera</taxon>
        <taxon>Glossata</taxon>
        <taxon>Ditrysia</taxon>
        <taxon>Papilionoidea</taxon>
        <taxon>Pieridae</taxon>
        <taxon>Dismorphiinae</taxon>
        <taxon>Leptidea</taxon>
    </lineage>
</organism>
<evidence type="ECO:0000256" key="9">
    <source>
        <dbReference type="ARBA" id="ARBA00023163"/>
    </source>
</evidence>
<evidence type="ECO:0000256" key="8">
    <source>
        <dbReference type="ARBA" id="ARBA00023125"/>
    </source>
</evidence>
<evidence type="ECO:0000259" key="13">
    <source>
        <dbReference type="PROSITE" id="PS50157"/>
    </source>
</evidence>
<dbReference type="Gene3D" id="3.30.160.60">
    <property type="entry name" value="Classic Zinc Finger"/>
    <property type="match status" value="7"/>
</dbReference>
<protein>
    <recommendedName>
        <fullName evidence="17">Protein krueppel</fullName>
    </recommendedName>
</protein>
<dbReference type="FunFam" id="3.30.160.60:FF:000325">
    <property type="entry name" value="ZFP90 zinc finger protein"/>
    <property type="match status" value="1"/>
</dbReference>
<evidence type="ECO:0000259" key="14">
    <source>
        <dbReference type="PROSITE" id="PS51915"/>
    </source>
</evidence>
<evidence type="ECO:0000256" key="1">
    <source>
        <dbReference type="ARBA" id="ARBA00004123"/>
    </source>
</evidence>
<feature type="binding site" evidence="12">
    <location>
        <position position="57"/>
    </location>
    <ligand>
        <name>Zn(2+)</name>
        <dbReference type="ChEBI" id="CHEBI:29105"/>
    </ligand>
</feature>
<feature type="domain" description="ZAD" evidence="14">
    <location>
        <begin position="6"/>
        <end position="81"/>
    </location>
</feature>
<keyword evidence="9" id="KW-0804">Transcription</keyword>
<dbReference type="SMART" id="SM00355">
    <property type="entry name" value="ZnF_C2H2"/>
    <property type="match status" value="10"/>
</dbReference>
<gene>
    <name evidence="15" type="ORF">LSINAPIS_LOCUS2554</name>
</gene>
<dbReference type="PANTHER" id="PTHR23226:SF416">
    <property type="entry name" value="FI01424P"/>
    <property type="match status" value="1"/>
</dbReference>
<dbReference type="PANTHER" id="PTHR23226">
    <property type="entry name" value="ZINC FINGER AND SCAN DOMAIN-CONTAINING"/>
    <property type="match status" value="1"/>
</dbReference>
<evidence type="ECO:0000256" key="7">
    <source>
        <dbReference type="ARBA" id="ARBA00023015"/>
    </source>
</evidence>
<feature type="binding site" evidence="12">
    <location>
        <position position="11"/>
    </location>
    <ligand>
        <name>Zn(2+)</name>
        <dbReference type="ChEBI" id="CHEBI:29105"/>
    </ligand>
</feature>
<keyword evidence="7" id="KW-0805">Transcription regulation</keyword>
<sequence length="504" mass="58806">MAEGDTYCRLCAEPTPRELLISPHENVAVSSKISTKLKWINVDISAPNYPNTICFSCFDQLERTWSFLNTVQTAQRKLSSIFKLPNSDSSSIAGKPVDENWEEYGELKKEIKVELLLADQTNNQNGVKYEQESDQDFEMAFEVLSAKSSDSDMPLQVTAKKKKVKPKLKNIKKPIELDLLTEIGSWEDVKCQCAKCDTECKNIASLQIHSIKIHTKCCVYKCLECDKVLHTFKGYVKHVKTHRPRLQHYCEYCNKFFKLISECTLHKNKYHKDIFLKKCRYCGADFETTEQLLQHNFMYNELKTDAQMDLKCTQCNKEFKSKSNLQQHKQLHNMERIRDFSCHICGKQFFAKGTLITHMSTHDDKKPFKCPYCPLAFRLKGNLNSHISRHSGLKPFMCEQCGMSFRVKRQLKSHSIVHTDLMPYVCEYCNKKFRFKTRLNLHLRQHTGAKPYKCLYCQRDFTNGSNFKKHMRRRHGVDTSKQKFNNVEEVEIKDIIICEETKVG</sequence>
<reference evidence="15 16" key="1">
    <citation type="submission" date="2017-07" db="EMBL/GenBank/DDBJ databases">
        <authorList>
            <person name="Talla V."/>
            <person name="Backstrom N."/>
        </authorList>
    </citation>
    <scope>NUCLEOTIDE SEQUENCE [LARGE SCALE GENOMIC DNA]</scope>
</reference>
<accession>A0A5E4PTK0</accession>
<feature type="domain" description="C2H2-type" evidence="13">
    <location>
        <begin position="396"/>
        <end position="423"/>
    </location>
</feature>
<evidence type="ECO:0008006" key="17">
    <source>
        <dbReference type="Google" id="ProtNLM"/>
    </source>
</evidence>
<proteinExistence type="inferred from homology"/>
<evidence type="ECO:0000313" key="15">
    <source>
        <dbReference type="EMBL" id="VVC89426.1"/>
    </source>
</evidence>
<feature type="domain" description="C2H2-type" evidence="13">
    <location>
        <begin position="368"/>
        <end position="395"/>
    </location>
</feature>
<dbReference type="SUPFAM" id="SSF57716">
    <property type="entry name" value="Glucocorticoid receptor-like (DNA-binding domain)"/>
    <property type="match status" value="1"/>
</dbReference>
<dbReference type="PROSITE" id="PS51915">
    <property type="entry name" value="ZAD"/>
    <property type="match status" value="1"/>
</dbReference>
<keyword evidence="8" id="KW-0238">DNA-binding</keyword>
<dbReference type="FunFam" id="3.30.160.60:FF:000100">
    <property type="entry name" value="Zinc finger 45-like"/>
    <property type="match status" value="2"/>
</dbReference>
<evidence type="ECO:0000313" key="16">
    <source>
        <dbReference type="Proteomes" id="UP000324832"/>
    </source>
</evidence>
<evidence type="ECO:0000256" key="6">
    <source>
        <dbReference type="ARBA" id="ARBA00022833"/>
    </source>
</evidence>
<dbReference type="GO" id="GO:0003677">
    <property type="term" value="F:DNA binding"/>
    <property type="evidence" value="ECO:0007669"/>
    <property type="project" value="UniProtKB-KW"/>
</dbReference>
<feature type="domain" description="C2H2-type" evidence="13">
    <location>
        <begin position="220"/>
        <end position="242"/>
    </location>
</feature>
<feature type="binding site" evidence="12">
    <location>
        <position position="8"/>
    </location>
    <ligand>
        <name>Zn(2+)</name>
        <dbReference type="ChEBI" id="CHEBI:29105"/>
    </ligand>
</feature>
<dbReference type="Pfam" id="PF00096">
    <property type="entry name" value="zf-C2H2"/>
    <property type="match status" value="6"/>
</dbReference>
<dbReference type="FunFam" id="3.30.160.60:FF:001480">
    <property type="entry name" value="Si:cabz01071911.3"/>
    <property type="match status" value="1"/>
</dbReference>
<keyword evidence="16" id="KW-1185">Reference proteome</keyword>
<feature type="domain" description="C2H2-type" evidence="13">
    <location>
        <begin position="424"/>
        <end position="451"/>
    </location>
</feature>
<comment type="subcellular location">
    <subcellularLocation>
        <location evidence="1">Nucleus</location>
    </subcellularLocation>
</comment>
<dbReference type="InterPro" id="IPR012934">
    <property type="entry name" value="Znf_AD"/>
</dbReference>
<evidence type="ECO:0000256" key="12">
    <source>
        <dbReference type="PROSITE-ProRule" id="PRU01263"/>
    </source>
</evidence>
<evidence type="ECO:0000256" key="4">
    <source>
        <dbReference type="ARBA" id="ARBA00022737"/>
    </source>
</evidence>
<keyword evidence="4" id="KW-0677">Repeat</keyword>
<feature type="domain" description="C2H2-type" evidence="13">
    <location>
        <begin position="452"/>
        <end position="480"/>
    </location>
</feature>
<evidence type="ECO:0000256" key="3">
    <source>
        <dbReference type="ARBA" id="ARBA00022723"/>
    </source>
</evidence>
<evidence type="ECO:0000256" key="10">
    <source>
        <dbReference type="ARBA" id="ARBA00023242"/>
    </source>
</evidence>
<feature type="domain" description="C2H2-type" evidence="13">
    <location>
        <begin position="310"/>
        <end position="337"/>
    </location>
</feature>
<dbReference type="GO" id="GO:0008270">
    <property type="term" value="F:zinc ion binding"/>
    <property type="evidence" value="ECO:0007669"/>
    <property type="project" value="UniProtKB-UniRule"/>
</dbReference>
<keyword evidence="6 12" id="KW-0862">Zinc</keyword>
<dbReference type="InterPro" id="IPR036236">
    <property type="entry name" value="Znf_C2H2_sf"/>
</dbReference>
<evidence type="ECO:0000256" key="5">
    <source>
        <dbReference type="ARBA" id="ARBA00022771"/>
    </source>
</evidence>
<dbReference type="EMBL" id="FZQP02000548">
    <property type="protein sequence ID" value="VVC89426.1"/>
    <property type="molecule type" value="Genomic_DNA"/>
</dbReference>
<comment type="similarity">
    <text evidence="2">Belongs to the krueppel C2H2-type zinc-finger protein family.</text>
</comment>
<dbReference type="Proteomes" id="UP000324832">
    <property type="component" value="Unassembled WGS sequence"/>
</dbReference>
<dbReference type="PROSITE" id="PS50157">
    <property type="entry name" value="ZINC_FINGER_C2H2_2"/>
    <property type="match status" value="7"/>
</dbReference>
<dbReference type="GO" id="GO:0005634">
    <property type="term" value="C:nucleus"/>
    <property type="evidence" value="ECO:0007669"/>
    <property type="project" value="UniProtKB-SubCell"/>
</dbReference>